<dbReference type="GO" id="GO:0004527">
    <property type="term" value="F:exonuclease activity"/>
    <property type="evidence" value="ECO:0007669"/>
    <property type="project" value="UniProtKB-KW"/>
</dbReference>
<evidence type="ECO:0000256" key="4">
    <source>
        <dbReference type="ARBA" id="ARBA00022679"/>
    </source>
</evidence>
<feature type="region of interest" description="Disordered" evidence="21">
    <location>
        <begin position="1"/>
        <end position="51"/>
    </location>
</feature>
<dbReference type="GO" id="GO:0005524">
    <property type="term" value="F:ATP binding"/>
    <property type="evidence" value="ECO:0007669"/>
    <property type="project" value="UniProtKB-KW"/>
</dbReference>
<dbReference type="PANTHER" id="PTHR42705:SF2">
    <property type="entry name" value="BIFUNCTIONAL NON-HOMOLOGOUS END JOINING PROTEIN LIGD"/>
    <property type="match status" value="1"/>
</dbReference>
<keyword evidence="13" id="KW-0239">DNA-directed DNA polymerase</keyword>
<dbReference type="SUPFAM" id="SSF50249">
    <property type="entry name" value="Nucleic acid-binding proteins"/>
    <property type="match status" value="1"/>
</dbReference>
<dbReference type="CDD" id="cd07971">
    <property type="entry name" value="OBF_DNA_ligase_LigD"/>
    <property type="match status" value="1"/>
</dbReference>
<keyword evidence="18" id="KW-0511">Multifunctional enzyme</keyword>
<evidence type="ECO:0000256" key="17">
    <source>
        <dbReference type="ARBA" id="ARBA00023211"/>
    </source>
</evidence>
<dbReference type="InterPro" id="IPR012309">
    <property type="entry name" value="DNA_ligase_ATP-dep_C"/>
</dbReference>
<dbReference type="Pfam" id="PF13298">
    <property type="entry name" value="LigD_N"/>
    <property type="match status" value="1"/>
</dbReference>
<organism evidence="23 24">
    <name type="scientific">Pyxidicoccus fallax</name>
    <dbReference type="NCBI Taxonomy" id="394095"/>
    <lineage>
        <taxon>Bacteria</taxon>
        <taxon>Pseudomonadati</taxon>
        <taxon>Myxococcota</taxon>
        <taxon>Myxococcia</taxon>
        <taxon>Myxococcales</taxon>
        <taxon>Cystobacterineae</taxon>
        <taxon>Myxococcaceae</taxon>
        <taxon>Pyxidicoccus</taxon>
    </lineage>
</organism>
<feature type="compositionally biased region" description="Low complexity" evidence="21">
    <location>
        <begin position="223"/>
        <end position="232"/>
    </location>
</feature>
<dbReference type="InterPro" id="IPR014144">
    <property type="entry name" value="LigD_PE_domain"/>
</dbReference>
<dbReference type="GO" id="GO:0006281">
    <property type="term" value="P:DNA repair"/>
    <property type="evidence" value="ECO:0007669"/>
    <property type="project" value="UniProtKB-KW"/>
</dbReference>
<dbReference type="NCBIfam" id="TIGR02778">
    <property type="entry name" value="ligD_pol"/>
    <property type="match status" value="1"/>
</dbReference>
<feature type="compositionally biased region" description="Basic and acidic residues" evidence="21">
    <location>
        <begin position="24"/>
        <end position="37"/>
    </location>
</feature>
<evidence type="ECO:0000256" key="9">
    <source>
        <dbReference type="ARBA" id="ARBA00022763"/>
    </source>
</evidence>
<dbReference type="InterPro" id="IPR014143">
    <property type="entry name" value="NHEJ_ligase_prk"/>
</dbReference>
<dbReference type="PROSITE" id="PS00697">
    <property type="entry name" value="DNA_LIGASE_A1"/>
    <property type="match status" value="1"/>
</dbReference>
<dbReference type="InterPro" id="IPR012310">
    <property type="entry name" value="DNA_ligase_ATP-dep_cent"/>
</dbReference>
<dbReference type="InterPro" id="IPR014146">
    <property type="entry name" value="LigD_ligase_dom"/>
</dbReference>
<keyword evidence="24" id="KW-1185">Reference proteome</keyword>
<dbReference type="InterPro" id="IPR052171">
    <property type="entry name" value="NHEJ_LigD"/>
</dbReference>
<evidence type="ECO:0000313" key="23">
    <source>
        <dbReference type="EMBL" id="NMO16071.1"/>
    </source>
</evidence>
<gene>
    <name evidence="23" type="primary">ligD</name>
    <name evidence="23" type="ORF">HG543_14600</name>
</gene>
<comment type="catalytic activity">
    <reaction evidence="20">
        <text>ATP + (deoxyribonucleotide)n-3'-hydroxyl + 5'-phospho-(deoxyribonucleotide)m = (deoxyribonucleotide)n+m + AMP + diphosphate.</text>
        <dbReference type="EC" id="6.5.1.1"/>
    </reaction>
</comment>
<evidence type="ECO:0000256" key="6">
    <source>
        <dbReference type="ARBA" id="ARBA00022722"/>
    </source>
</evidence>
<dbReference type="SUPFAM" id="SSF56091">
    <property type="entry name" value="DNA ligase/mRNA capping enzyme, catalytic domain"/>
    <property type="match status" value="1"/>
</dbReference>
<dbReference type="Pfam" id="PF21686">
    <property type="entry name" value="LigD_Prim-Pol"/>
    <property type="match status" value="1"/>
</dbReference>
<dbReference type="EC" id="6.5.1.1" evidence="2"/>
<name>A0A848LGW8_9BACT</name>
<dbReference type="NCBIfam" id="TIGR02779">
    <property type="entry name" value="NHEJ_ligase_lig"/>
    <property type="match status" value="1"/>
</dbReference>
<keyword evidence="3 23" id="KW-0436">Ligase</keyword>
<dbReference type="GO" id="GO:0006310">
    <property type="term" value="P:DNA recombination"/>
    <property type="evidence" value="ECO:0007669"/>
    <property type="project" value="UniProtKB-KW"/>
</dbReference>
<proteinExistence type="predicted"/>
<feature type="region of interest" description="Disordered" evidence="21">
    <location>
        <begin position="190"/>
        <end position="245"/>
    </location>
</feature>
<evidence type="ECO:0000256" key="5">
    <source>
        <dbReference type="ARBA" id="ARBA00022695"/>
    </source>
</evidence>
<dbReference type="PROSITE" id="PS50160">
    <property type="entry name" value="DNA_LIGASE_A3"/>
    <property type="match status" value="1"/>
</dbReference>
<dbReference type="GO" id="GO:0003677">
    <property type="term" value="F:DNA binding"/>
    <property type="evidence" value="ECO:0007669"/>
    <property type="project" value="UniProtKB-KW"/>
</dbReference>
<protein>
    <recommendedName>
        <fullName evidence="2">DNA ligase (ATP)</fullName>
        <ecNumber evidence="2">6.5.1.1</ecNumber>
    </recommendedName>
    <alternativeName>
        <fullName evidence="19">NHEJ DNA polymerase</fullName>
    </alternativeName>
</protein>
<evidence type="ECO:0000259" key="22">
    <source>
        <dbReference type="PROSITE" id="PS50160"/>
    </source>
</evidence>
<keyword evidence="5" id="KW-0548">Nucleotidyltransferase</keyword>
<dbReference type="Gene3D" id="3.30.470.30">
    <property type="entry name" value="DNA ligase/mRNA capping enzyme"/>
    <property type="match status" value="1"/>
</dbReference>
<evidence type="ECO:0000256" key="10">
    <source>
        <dbReference type="ARBA" id="ARBA00022801"/>
    </source>
</evidence>
<evidence type="ECO:0000256" key="15">
    <source>
        <dbReference type="ARBA" id="ARBA00023172"/>
    </source>
</evidence>
<dbReference type="CDD" id="cd07906">
    <property type="entry name" value="Adenylation_DNA_ligase_LigD_LigC"/>
    <property type="match status" value="1"/>
</dbReference>
<evidence type="ECO:0000256" key="2">
    <source>
        <dbReference type="ARBA" id="ARBA00012727"/>
    </source>
</evidence>
<dbReference type="NCBIfam" id="TIGR02776">
    <property type="entry name" value="NHEJ_ligase_prk"/>
    <property type="match status" value="1"/>
</dbReference>
<evidence type="ECO:0000256" key="16">
    <source>
        <dbReference type="ARBA" id="ARBA00023204"/>
    </source>
</evidence>
<dbReference type="GO" id="GO:0003887">
    <property type="term" value="F:DNA-directed DNA polymerase activity"/>
    <property type="evidence" value="ECO:0007669"/>
    <property type="project" value="UniProtKB-KW"/>
</dbReference>
<sequence>MPLSAGFAGGTLDAKRPTVSRKNPRLETYRSKRDFRLTPEPAPDSGARERKDGAPLFVVHKHDATRLHYDLRLEIDGALASWAIPKGPSYDPGEKRLAVETEDHPLSYAGFEGHIPDGEYGGGDSLLWERGTFDTVPPGQASEQRAKGRLLVELRGEKLKGRWHLIRTHLRGSGKKTQWLCFKAKDETADPDYDVTTERPESVKSGQVETHGPVRRGRKARAPEPAEAAPTARTKRAAKGRVKAAPRTPEALLERVWPPMLARLSTQEEASDATHVYEVKYDGFRAVASLVGGKLAFQSRRGNDLSARFPALSEALRALGTRDAVLDGEIVALDKKGRSRFQLLQNQSGVEQRYVVFDVLWLDGEDLRALPLEERRARLEGLLEDVEFPLQISERLELPLAKAMATAQRRGWEGLIAKRRGSPYVGTRSDDWLKLKVVAGQEVVILGYLPIQNERAETEIGALLVGVHDEDGFHDVGKVGTGFSSKDRRALRQLLDKDRVRQPMAVDAEPRKHAVWVRPKHVAQVHFTEWTEDGRLRHPVYEGLRTDKKPLEVVREKPAPVARTAPRRGAEETDMPEAVRKRVRPVREGTLGKGARRAPTALAARTAAVRGKKDAEAAETAVGRAKLTHGDRVLFPDSGFTKADVFAYYREVAPLMVPVLEDRPISVQQWPAGIQAPGFFRHEMSGIPPWVPTLRVRHEEKTLRHVNVKDEEPLLWLANQSALTLHMWLSRAPRLAQPDFLVLDLDPGKGGWADVVTVALALREKLEAYGLRGYPKTSGKRGLHVLVPLTQGHTYARTQAFADRLVSELEADLGDIATTERAIKKRGGRLYLDAGQNARGKTVVAPYSLRAKDCAPFSAPVQWSEVTKKLDPARFNLKTLRKRLDAVGDLFAEAMKDRQTLPE</sequence>
<keyword evidence="14" id="KW-0238">DNA-binding</keyword>
<evidence type="ECO:0000256" key="13">
    <source>
        <dbReference type="ARBA" id="ARBA00022932"/>
    </source>
</evidence>
<keyword evidence="7" id="KW-0479">Metal-binding</keyword>
<evidence type="ECO:0000256" key="1">
    <source>
        <dbReference type="ARBA" id="ARBA00001936"/>
    </source>
</evidence>
<dbReference type="Pfam" id="PF04679">
    <property type="entry name" value="DNA_ligase_A_C"/>
    <property type="match status" value="1"/>
</dbReference>
<keyword evidence="10" id="KW-0378">Hydrolase</keyword>
<keyword evidence="4" id="KW-0808">Transferase</keyword>
<dbReference type="PANTHER" id="PTHR42705">
    <property type="entry name" value="BIFUNCTIONAL NON-HOMOLOGOUS END JOINING PROTEIN LIGD"/>
    <property type="match status" value="1"/>
</dbReference>
<keyword evidence="15" id="KW-0233">DNA recombination</keyword>
<keyword evidence="9" id="KW-0227">DNA damage</keyword>
<evidence type="ECO:0000256" key="3">
    <source>
        <dbReference type="ARBA" id="ARBA00022598"/>
    </source>
</evidence>
<accession>A0A848LGW8</accession>
<feature type="domain" description="ATP-dependent DNA ligase family profile" evidence="22">
    <location>
        <begin position="345"/>
        <end position="436"/>
    </location>
</feature>
<feature type="compositionally biased region" description="Basic residues" evidence="21">
    <location>
        <begin position="233"/>
        <end position="244"/>
    </location>
</feature>
<dbReference type="AlphaFoldDB" id="A0A848LGW8"/>
<comment type="caution">
    <text evidence="23">The sequence shown here is derived from an EMBL/GenBank/DDBJ whole genome shotgun (WGS) entry which is preliminary data.</text>
</comment>
<reference evidence="23 24" key="1">
    <citation type="submission" date="2020-04" db="EMBL/GenBank/DDBJ databases">
        <title>Draft genome of Pyxidicoccus fallax type strain.</title>
        <authorList>
            <person name="Whitworth D.E."/>
        </authorList>
    </citation>
    <scope>NUCLEOTIDE SEQUENCE [LARGE SCALE GENOMIC DNA]</scope>
    <source>
        <strain evidence="23 24">DSM 14698</strain>
    </source>
</reference>
<dbReference type="Gene3D" id="3.90.920.10">
    <property type="entry name" value="DNA primase, PRIM domain"/>
    <property type="match status" value="1"/>
</dbReference>
<evidence type="ECO:0000313" key="24">
    <source>
        <dbReference type="Proteomes" id="UP000518300"/>
    </source>
</evidence>
<evidence type="ECO:0000256" key="12">
    <source>
        <dbReference type="ARBA" id="ARBA00022840"/>
    </source>
</evidence>
<evidence type="ECO:0000256" key="8">
    <source>
        <dbReference type="ARBA" id="ARBA00022741"/>
    </source>
</evidence>
<dbReference type="Proteomes" id="UP000518300">
    <property type="component" value="Unassembled WGS sequence"/>
</dbReference>
<dbReference type="Pfam" id="PF01068">
    <property type="entry name" value="DNA_ligase_A_M"/>
    <property type="match status" value="1"/>
</dbReference>
<dbReference type="NCBIfam" id="TIGR02777">
    <property type="entry name" value="LigD_PE_dom"/>
    <property type="match status" value="1"/>
</dbReference>
<dbReference type="InterPro" id="IPR012340">
    <property type="entry name" value="NA-bd_OB-fold"/>
</dbReference>
<evidence type="ECO:0000256" key="21">
    <source>
        <dbReference type="SAM" id="MobiDB-lite"/>
    </source>
</evidence>
<evidence type="ECO:0000256" key="20">
    <source>
        <dbReference type="ARBA" id="ARBA00034003"/>
    </source>
</evidence>
<keyword evidence="12" id="KW-0067">ATP-binding</keyword>
<dbReference type="GO" id="GO:0003910">
    <property type="term" value="F:DNA ligase (ATP) activity"/>
    <property type="evidence" value="ECO:0007669"/>
    <property type="project" value="UniProtKB-EC"/>
</dbReference>
<dbReference type="InterPro" id="IPR014145">
    <property type="entry name" value="LigD_pol_dom"/>
</dbReference>
<keyword evidence="8" id="KW-0547">Nucleotide-binding</keyword>
<evidence type="ECO:0000256" key="7">
    <source>
        <dbReference type="ARBA" id="ARBA00022723"/>
    </source>
</evidence>
<keyword evidence="11" id="KW-0269">Exonuclease</keyword>
<dbReference type="Gene3D" id="2.40.50.140">
    <property type="entry name" value="Nucleic acid-binding proteins"/>
    <property type="match status" value="1"/>
</dbReference>
<dbReference type="EMBL" id="JABBJJ010000055">
    <property type="protein sequence ID" value="NMO16071.1"/>
    <property type="molecule type" value="Genomic_DNA"/>
</dbReference>
<comment type="cofactor">
    <cofactor evidence="1">
        <name>Mn(2+)</name>
        <dbReference type="ChEBI" id="CHEBI:29035"/>
    </cofactor>
</comment>
<keyword evidence="16" id="KW-0234">DNA repair</keyword>
<keyword evidence="17" id="KW-0464">Manganese</keyword>
<evidence type="ECO:0000256" key="14">
    <source>
        <dbReference type="ARBA" id="ARBA00023125"/>
    </source>
</evidence>
<evidence type="ECO:0000256" key="11">
    <source>
        <dbReference type="ARBA" id="ARBA00022839"/>
    </source>
</evidence>
<evidence type="ECO:0000256" key="18">
    <source>
        <dbReference type="ARBA" id="ARBA00023268"/>
    </source>
</evidence>
<dbReference type="InterPro" id="IPR016059">
    <property type="entry name" value="DNA_ligase_ATP-dep_CS"/>
</dbReference>
<evidence type="ECO:0000256" key="19">
    <source>
        <dbReference type="ARBA" id="ARBA00029943"/>
    </source>
</evidence>
<dbReference type="GO" id="GO:0046872">
    <property type="term" value="F:metal ion binding"/>
    <property type="evidence" value="ECO:0007669"/>
    <property type="project" value="UniProtKB-KW"/>
</dbReference>
<dbReference type="Gene3D" id="3.30.1490.70">
    <property type="match status" value="1"/>
</dbReference>
<keyword evidence="6" id="KW-0540">Nuclease</keyword>